<protein>
    <submittedName>
        <fullName evidence="1">Uncharacterized protein</fullName>
    </submittedName>
</protein>
<evidence type="ECO:0000313" key="2">
    <source>
        <dbReference type="Proteomes" id="UP000270094"/>
    </source>
</evidence>
<organism evidence="1 2">
    <name type="scientific">Strongylus vulgaris</name>
    <name type="common">Blood worm</name>
    <dbReference type="NCBI Taxonomy" id="40348"/>
    <lineage>
        <taxon>Eukaryota</taxon>
        <taxon>Metazoa</taxon>
        <taxon>Ecdysozoa</taxon>
        <taxon>Nematoda</taxon>
        <taxon>Chromadorea</taxon>
        <taxon>Rhabditida</taxon>
        <taxon>Rhabditina</taxon>
        <taxon>Rhabditomorpha</taxon>
        <taxon>Strongyloidea</taxon>
        <taxon>Strongylidae</taxon>
        <taxon>Strongylus</taxon>
    </lineage>
</organism>
<name>A0A3P7LAQ4_STRVU</name>
<reference evidence="1 2" key="1">
    <citation type="submission" date="2018-11" db="EMBL/GenBank/DDBJ databases">
        <authorList>
            <consortium name="Pathogen Informatics"/>
        </authorList>
    </citation>
    <scope>NUCLEOTIDE SEQUENCE [LARGE SCALE GENOMIC DNA]</scope>
</reference>
<dbReference type="Proteomes" id="UP000270094">
    <property type="component" value="Unassembled WGS sequence"/>
</dbReference>
<accession>A0A3P7LAQ4</accession>
<gene>
    <name evidence="1" type="ORF">SVUK_LOCUS11186</name>
</gene>
<evidence type="ECO:0000313" key="1">
    <source>
        <dbReference type="EMBL" id="VDM76188.1"/>
    </source>
</evidence>
<proteinExistence type="predicted"/>
<sequence length="58" mass="6738">MALGTYLGTVQTSKTTKEQLRVFHCLVSKTAELRSIQTMDKKRRTRRYNSTSVGPWYL</sequence>
<keyword evidence="2" id="KW-1185">Reference proteome</keyword>
<dbReference type="AlphaFoldDB" id="A0A3P7LAQ4"/>
<dbReference type="EMBL" id="UYYB01096505">
    <property type="protein sequence ID" value="VDM76188.1"/>
    <property type="molecule type" value="Genomic_DNA"/>
</dbReference>